<evidence type="ECO:0000313" key="1">
    <source>
        <dbReference type="EMBL" id="MEX0380302.1"/>
    </source>
</evidence>
<organism evidence="1 2">
    <name type="scientific">Leuconostoc aquikimchii</name>
    <dbReference type="NCBI Taxonomy" id="3236804"/>
    <lineage>
        <taxon>Bacteria</taxon>
        <taxon>Bacillati</taxon>
        <taxon>Bacillota</taxon>
        <taxon>Bacilli</taxon>
        <taxon>Lactobacillales</taxon>
        <taxon>Lactobacillaceae</taxon>
        <taxon>Leuconostoc</taxon>
    </lineage>
</organism>
<evidence type="ECO:0000313" key="2">
    <source>
        <dbReference type="Proteomes" id="UP001556617"/>
    </source>
</evidence>
<dbReference type="EMBL" id="JBFPER010000001">
    <property type="protein sequence ID" value="MEX0380302.1"/>
    <property type="molecule type" value="Genomic_DNA"/>
</dbReference>
<keyword evidence="2" id="KW-1185">Reference proteome</keyword>
<protein>
    <submittedName>
        <fullName evidence="1">Blp family class II bacteriocin</fullName>
    </submittedName>
</protein>
<proteinExistence type="predicted"/>
<comment type="caution">
    <text evidence="1">The sequence shown here is derived from an EMBL/GenBank/DDBJ whole genome shotgun (WGS) entry which is preliminary data.</text>
</comment>
<reference evidence="1 2" key="1">
    <citation type="submission" date="2024-07" db="EMBL/GenBank/DDBJ databases">
        <authorList>
            <person name="Yun M."/>
        </authorList>
    </citation>
    <scope>NUCLEOTIDE SEQUENCE [LARGE SCALE GENOMIC DNA]</scope>
    <source>
        <strain evidence="1 2">MS01</strain>
    </source>
</reference>
<dbReference type="RefSeq" id="WP_367973713.1">
    <property type="nucleotide sequence ID" value="NZ_JBFPEQ010000001.1"/>
</dbReference>
<name>A0ABV3S1H3_9LACO</name>
<gene>
    <name evidence="1" type="ORF">AB3K24_02925</name>
</gene>
<accession>A0ABV3S1H3</accession>
<dbReference type="Proteomes" id="UP001556617">
    <property type="component" value="Unassembled WGS sequence"/>
</dbReference>
<sequence length="76" mass="7480">MNNVNIISEQNLSLIHGGAKPNMGGYLSTVAAGTAGGATKGALGSWWTGEGIVAGAGIGAVGGFYISTAGYFATHH</sequence>